<feature type="transmembrane region" description="Helical" evidence="5">
    <location>
        <begin position="415"/>
        <end position="435"/>
    </location>
</feature>
<evidence type="ECO:0000256" key="2">
    <source>
        <dbReference type="ARBA" id="ARBA00022692"/>
    </source>
</evidence>
<dbReference type="Pfam" id="PF00324">
    <property type="entry name" value="AA_permease"/>
    <property type="match status" value="1"/>
</dbReference>
<feature type="transmembrane region" description="Helical" evidence="5">
    <location>
        <begin position="291"/>
        <end position="314"/>
    </location>
</feature>
<keyword evidence="2 5" id="KW-0812">Transmembrane</keyword>
<dbReference type="PANTHER" id="PTHR11827">
    <property type="entry name" value="SOLUTE CARRIER FAMILY 12, CATION COTRANSPORTERS"/>
    <property type="match status" value="1"/>
</dbReference>
<protein>
    <submittedName>
        <fullName evidence="8">Solute carrier family 12 member 1-like</fullName>
    </submittedName>
</protein>
<feature type="transmembrane region" description="Helical" evidence="5">
    <location>
        <begin position="204"/>
        <end position="223"/>
    </location>
</feature>
<keyword evidence="3 5" id="KW-1133">Transmembrane helix</keyword>
<evidence type="ECO:0000313" key="7">
    <source>
        <dbReference type="Proteomes" id="UP000694941"/>
    </source>
</evidence>
<feature type="transmembrane region" description="Helical" evidence="5">
    <location>
        <begin position="131"/>
        <end position="152"/>
    </location>
</feature>
<feature type="transmembrane region" description="Helical" evidence="5">
    <location>
        <begin position="85"/>
        <end position="107"/>
    </location>
</feature>
<dbReference type="GeneID" id="106465594"/>
<dbReference type="Proteomes" id="UP000694941">
    <property type="component" value="Unplaced"/>
</dbReference>
<dbReference type="PANTHER" id="PTHR11827:SF103">
    <property type="entry name" value="SODIUM CHLORIDE COTRANSPORTER 69, ISOFORM E"/>
    <property type="match status" value="1"/>
</dbReference>
<evidence type="ECO:0000256" key="1">
    <source>
        <dbReference type="ARBA" id="ARBA00004141"/>
    </source>
</evidence>
<feature type="domain" description="Amino acid permease/ SLC12A" evidence="6">
    <location>
        <begin position="115"/>
        <end position="480"/>
    </location>
</feature>
<feature type="transmembrane region" description="Helical" evidence="5">
    <location>
        <begin position="179"/>
        <end position="198"/>
    </location>
</feature>
<organism evidence="7 8">
    <name type="scientific">Limulus polyphemus</name>
    <name type="common">Atlantic horseshoe crab</name>
    <dbReference type="NCBI Taxonomy" id="6850"/>
    <lineage>
        <taxon>Eukaryota</taxon>
        <taxon>Metazoa</taxon>
        <taxon>Ecdysozoa</taxon>
        <taxon>Arthropoda</taxon>
        <taxon>Chelicerata</taxon>
        <taxon>Merostomata</taxon>
        <taxon>Xiphosura</taxon>
        <taxon>Limulidae</taxon>
        <taxon>Limulus</taxon>
    </lineage>
</organism>
<name>A0ABM1BG14_LIMPO</name>
<keyword evidence="4 5" id="KW-0472">Membrane</keyword>
<sequence length="502" mass="55281">MNEHLERRKNFSESVISLEYFNETLLDLNFTDNKEHHQNLYDQPVIKEVRVTTLWVLAVFGALGNSIVLYWLWNHRARKSRALRLFLNLTIADVLVTVCATGPQLVWEYYGREWRAGGSYYMISRSLGPEFGGAIGLIFSLANAVAVAMYVVGFGETLRDLLVSLNIVIIDGGMNDVRIIGSATVLVLLGIALIGTQWESKAQIVLLIILLTAMGDFLIGCVLSPNVTQQARGFVGWDGATIRENIQPAFRGEDFFSVFSVFFPAATGILAGANISGDLANPQRAIPKGTFLAIFITGISYILFAVIAGCVSLRDANGEEFFVVNGTTELIRNCSLGSEGICPYGLMNFYQAMELISAFGPIIYAGIFAATLSSALASLVSAPKVFQALCKDKLFPKFEYFAKGYGKNEEPRRGYILAFVIALACIIIGELNAIAPIISNFFLAAYCLINFSCFHATYSRSPGFRPAYKYYNMWISLSGAVIDDTMQSDSGSDKKEFRSVNR</sequence>
<comment type="subcellular location">
    <subcellularLocation>
        <location evidence="1">Membrane</location>
        <topology evidence="1">Multi-pass membrane protein</topology>
    </subcellularLocation>
</comment>
<evidence type="ECO:0000256" key="3">
    <source>
        <dbReference type="ARBA" id="ARBA00022989"/>
    </source>
</evidence>
<dbReference type="InterPro" id="IPR004841">
    <property type="entry name" value="AA-permease/SLC12A_dom"/>
</dbReference>
<evidence type="ECO:0000256" key="5">
    <source>
        <dbReference type="SAM" id="Phobius"/>
    </source>
</evidence>
<evidence type="ECO:0000259" key="6">
    <source>
        <dbReference type="Pfam" id="PF00324"/>
    </source>
</evidence>
<evidence type="ECO:0000313" key="8">
    <source>
        <dbReference type="RefSeq" id="XP_013781282.1"/>
    </source>
</evidence>
<accession>A0ABM1BG14</accession>
<feature type="transmembrane region" description="Helical" evidence="5">
    <location>
        <begin position="362"/>
        <end position="382"/>
    </location>
</feature>
<gene>
    <name evidence="8" type="primary">LOC106465594</name>
</gene>
<feature type="transmembrane region" description="Helical" evidence="5">
    <location>
        <begin position="54"/>
        <end position="73"/>
    </location>
</feature>
<dbReference type="SUPFAM" id="SSF81321">
    <property type="entry name" value="Family A G protein-coupled receptor-like"/>
    <property type="match status" value="1"/>
</dbReference>
<evidence type="ECO:0000256" key="4">
    <source>
        <dbReference type="ARBA" id="ARBA00023136"/>
    </source>
</evidence>
<feature type="transmembrane region" description="Helical" evidence="5">
    <location>
        <begin position="441"/>
        <end position="458"/>
    </location>
</feature>
<dbReference type="InterPro" id="IPR004842">
    <property type="entry name" value="SLC12A_fam"/>
</dbReference>
<reference evidence="8" key="1">
    <citation type="submission" date="2025-08" db="UniProtKB">
        <authorList>
            <consortium name="RefSeq"/>
        </authorList>
    </citation>
    <scope>IDENTIFICATION</scope>
    <source>
        <tissue evidence="8">Muscle</tissue>
    </source>
</reference>
<proteinExistence type="predicted"/>
<keyword evidence="7" id="KW-1185">Reference proteome</keyword>
<dbReference type="Gene3D" id="1.20.1740.10">
    <property type="entry name" value="Amino acid/polyamine transporter I"/>
    <property type="match status" value="1"/>
</dbReference>
<dbReference type="RefSeq" id="XP_013781282.1">
    <property type="nucleotide sequence ID" value="XM_013925828.1"/>
</dbReference>